<evidence type="ECO:0000256" key="1">
    <source>
        <dbReference type="SAM" id="Phobius"/>
    </source>
</evidence>
<organism evidence="2 3">
    <name type="scientific">Streptomyces rimosus subsp. rimosus</name>
    <dbReference type="NCBI Taxonomy" id="132474"/>
    <lineage>
        <taxon>Bacteria</taxon>
        <taxon>Bacillati</taxon>
        <taxon>Actinomycetota</taxon>
        <taxon>Actinomycetes</taxon>
        <taxon>Kitasatosporales</taxon>
        <taxon>Streptomycetaceae</taxon>
        <taxon>Streptomyces</taxon>
    </lineage>
</organism>
<dbReference type="Proteomes" id="UP000829494">
    <property type="component" value="Chromosome"/>
</dbReference>
<evidence type="ECO:0000313" key="2">
    <source>
        <dbReference type="EMBL" id="UNZ04213.1"/>
    </source>
</evidence>
<gene>
    <name evidence="2" type="ORF">SRIMR7_18820</name>
</gene>
<reference evidence="2 3" key="1">
    <citation type="submission" date="2022-03" db="EMBL/GenBank/DDBJ databases">
        <title>Complete genome of Streptomyces rimosus ssp. rimosus R7 (=ATCC 10970).</title>
        <authorList>
            <person name="Beganovic S."/>
            <person name="Ruckert C."/>
            <person name="Busche T."/>
            <person name="Kalinowski J."/>
            <person name="Wittmann C."/>
        </authorList>
    </citation>
    <scope>NUCLEOTIDE SEQUENCE [LARGE SCALE GENOMIC DNA]</scope>
    <source>
        <strain evidence="2 3">R7</strain>
    </source>
</reference>
<accession>A0ABY3Z257</accession>
<keyword evidence="3" id="KW-1185">Reference proteome</keyword>
<proteinExistence type="predicted"/>
<name>A0ABY3Z257_STRRM</name>
<feature type="transmembrane region" description="Helical" evidence="1">
    <location>
        <begin position="29"/>
        <end position="57"/>
    </location>
</feature>
<keyword evidence="1" id="KW-1133">Transmembrane helix</keyword>
<keyword evidence="1" id="KW-0472">Membrane</keyword>
<keyword evidence="1" id="KW-0812">Transmembrane</keyword>
<protein>
    <submittedName>
        <fullName evidence="2">Uncharacterized protein</fullName>
    </submittedName>
</protein>
<sequence>MSKSTDPGKDQPKPAATARKRRLPAWFRWVRLLLAQIARGAAYGLGSAGVTSLLLWWQNHH</sequence>
<evidence type="ECO:0000313" key="3">
    <source>
        <dbReference type="Proteomes" id="UP000829494"/>
    </source>
</evidence>
<dbReference type="EMBL" id="CP094298">
    <property type="protein sequence ID" value="UNZ04213.1"/>
    <property type="molecule type" value="Genomic_DNA"/>
</dbReference>